<comment type="caution">
    <text evidence="5">The sequence shown here is derived from an EMBL/GenBank/DDBJ whole genome shotgun (WGS) entry which is preliminary data.</text>
</comment>
<gene>
    <name evidence="5" type="ORF">QUC21_21160</name>
</gene>
<dbReference type="Pfam" id="PF04115">
    <property type="entry name" value="Ureidogly_lyase"/>
    <property type="match status" value="1"/>
</dbReference>
<proteinExistence type="predicted"/>
<dbReference type="PANTHER" id="PTHR21221:SF1">
    <property type="entry name" value="UREIDOGLYCOLATE LYASE"/>
    <property type="match status" value="1"/>
</dbReference>
<dbReference type="Gene3D" id="2.60.120.480">
    <property type="entry name" value="Ureidoglycolate hydrolase"/>
    <property type="match status" value="1"/>
</dbReference>
<dbReference type="Proteomes" id="UP001175604">
    <property type="component" value="Unassembled WGS sequence"/>
</dbReference>
<evidence type="ECO:0000256" key="4">
    <source>
        <dbReference type="ARBA" id="ARBA00047684"/>
    </source>
</evidence>
<keyword evidence="6" id="KW-1185">Reference proteome</keyword>
<dbReference type="InterPro" id="IPR011051">
    <property type="entry name" value="RmlC_Cupin_sf"/>
</dbReference>
<evidence type="ECO:0000256" key="1">
    <source>
        <dbReference type="ARBA" id="ARBA00011738"/>
    </source>
</evidence>
<comment type="subunit">
    <text evidence="1">Homodimer.</text>
</comment>
<dbReference type="RefSeq" id="WP_289786620.1">
    <property type="nucleotide sequence ID" value="NZ_JAUDJE010000023.1"/>
</dbReference>
<comment type="catalytic activity">
    <reaction evidence="4">
        <text>(S)-ureidoglycolate = urea + glyoxylate</text>
        <dbReference type="Rhea" id="RHEA:11304"/>
        <dbReference type="ChEBI" id="CHEBI:16199"/>
        <dbReference type="ChEBI" id="CHEBI:36655"/>
        <dbReference type="ChEBI" id="CHEBI:57296"/>
        <dbReference type="EC" id="4.3.2.3"/>
    </reaction>
</comment>
<dbReference type="CDD" id="cd20298">
    <property type="entry name" value="cupin_UAH"/>
    <property type="match status" value="1"/>
</dbReference>
<organism evidence="5 6">
    <name type="scientific">Bordetella petrii</name>
    <dbReference type="NCBI Taxonomy" id="94624"/>
    <lineage>
        <taxon>Bacteria</taxon>
        <taxon>Pseudomonadati</taxon>
        <taxon>Pseudomonadota</taxon>
        <taxon>Betaproteobacteria</taxon>
        <taxon>Burkholderiales</taxon>
        <taxon>Alcaligenaceae</taxon>
        <taxon>Bordetella</taxon>
    </lineage>
</organism>
<accession>A0ABT7W8N5</accession>
<protein>
    <submittedName>
        <fullName evidence="5">Ureidoglycolate lyase</fullName>
        <ecNumber evidence="5">4.3.2.3</ecNumber>
    </submittedName>
</protein>
<dbReference type="EMBL" id="JAUDJE010000023">
    <property type="protein sequence ID" value="MDM9561558.1"/>
    <property type="molecule type" value="Genomic_DNA"/>
</dbReference>
<dbReference type="InterPro" id="IPR024060">
    <property type="entry name" value="Ureidoglycolate_lyase_dom_sf"/>
</dbReference>
<dbReference type="GO" id="GO:0050385">
    <property type="term" value="F:ureidoglycolate lyase activity"/>
    <property type="evidence" value="ECO:0007669"/>
    <property type="project" value="UniProtKB-EC"/>
</dbReference>
<evidence type="ECO:0000313" key="5">
    <source>
        <dbReference type="EMBL" id="MDM9561558.1"/>
    </source>
</evidence>
<dbReference type="SUPFAM" id="SSF51182">
    <property type="entry name" value="RmlC-like cupins"/>
    <property type="match status" value="1"/>
</dbReference>
<evidence type="ECO:0000256" key="2">
    <source>
        <dbReference type="ARBA" id="ARBA00022631"/>
    </source>
</evidence>
<dbReference type="PIRSF" id="PIRSF017306">
    <property type="entry name" value="Ureidogly_hydro"/>
    <property type="match status" value="1"/>
</dbReference>
<dbReference type="InterPro" id="IPR007247">
    <property type="entry name" value="Ureidogly_lyase"/>
</dbReference>
<sequence>MAGNQFLMAGRELVLRPLAADAFQPYGDVIGSAGRDGRAINAGTSLRVEMPDPDILAQAGRPSLSVFRARAGAVPFVAHMLERHCLGSQTFLPLHGTPYVVLVALGAQAPDPATAQAFLADGRCGVTLRRGVWHHPLWALAAGDFAVLERRGASVDCDIATLSDSPWRILPSA</sequence>
<keyword evidence="2" id="KW-0659">Purine metabolism</keyword>
<dbReference type="InterPro" id="IPR047233">
    <property type="entry name" value="UAH_cupin"/>
</dbReference>
<dbReference type="PANTHER" id="PTHR21221">
    <property type="entry name" value="UREIDOGLYCOLATE HYDROLASE"/>
    <property type="match status" value="1"/>
</dbReference>
<evidence type="ECO:0000313" key="6">
    <source>
        <dbReference type="Proteomes" id="UP001175604"/>
    </source>
</evidence>
<reference evidence="5" key="1">
    <citation type="submission" date="2023-06" db="EMBL/GenBank/DDBJ databases">
        <title>full genome analysis of Phenantherene degrader P3.</title>
        <authorList>
            <person name="Akbar A."/>
            <person name="Rahmeh R."/>
            <person name="Kishk M."/>
        </authorList>
    </citation>
    <scope>NUCLEOTIDE SEQUENCE</scope>
    <source>
        <strain evidence="5">P3</strain>
    </source>
</reference>
<evidence type="ECO:0000256" key="3">
    <source>
        <dbReference type="ARBA" id="ARBA00023239"/>
    </source>
</evidence>
<dbReference type="EC" id="4.3.2.3" evidence="5"/>
<keyword evidence="3 5" id="KW-0456">Lyase</keyword>
<name>A0ABT7W8N5_9BORD</name>